<dbReference type="EMBL" id="JAACFV010000057">
    <property type="protein sequence ID" value="KAF7508169.1"/>
    <property type="molecule type" value="Genomic_DNA"/>
</dbReference>
<evidence type="ECO:0000313" key="1">
    <source>
        <dbReference type="EMBL" id="KAF7508169.1"/>
    </source>
</evidence>
<proteinExistence type="predicted"/>
<gene>
    <name evidence="1" type="ORF">GJ744_009466</name>
</gene>
<keyword evidence="2" id="KW-1185">Reference proteome</keyword>
<dbReference type="AlphaFoldDB" id="A0A8H7AHG0"/>
<sequence length="84" mass="9077">MITTANLAEHNLLINALHDVEGIGSKETASVDAAAQSNDIGNIGNNGKEEFKGALPMERFLTEKEHNIIAKLMMEVNGVNKKDT</sequence>
<accession>A0A8H7AHG0</accession>
<comment type="caution">
    <text evidence="1">The sequence shown here is derived from an EMBL/GenBank/DDBJ whole genome shotgun (WGS) entry which is preliminary data.</text>
</comment>
<organism evidence="1 2">
    <name type="scientific">Endocarpon pusillum</name>
    <dbReference type="NCBI Taxonomy" id="364733"/>
    <lineage>
        <taxon>Eukaryota</taxon>
        <taxon>Fungi</taxon>
        <taxon>Dikarya</taxon>
        <taxon>Ascomycota</taxon>
        <taxon>Pezizomycotina</taxon>
        <taxon>Eurotiomycetes</taxon>
        <taxon>Chaetothyriomycetidae</taxon>
        <taxon>Verrucariales</taxon>
        <taxon>Verrucariaceae</taxon>
        <taxon>Endocarpon</taxon>
    </lineage>
</organism>
<evidence type="ECO:0000313" key="2">
    <source>
        <dbReference type="Proteomes" id="UP000606974"/>
    </source>
</evidence>
<protein>
    <submittedName>
        <fullName evidence="1">Uncharacterized protein</fullName>
    </submittedName>
</protein>
<dbReference type="Proteomes" id="UP000606974">
    <property type="component" value="Unassembled WGS sequence"/>
</dbReference>
<reference evidence="1" key="1">
    <citation type="submission" date="2020-02" db="EMBL/GenBank/DDBJ databases">
        <authorList>
            <person name="Palmer J.M."/>
        </authorList>
    </citation>
    <scope>NUCLEOTIDE SEQUENCE</scope>
    <source>
        <strain evidence="1">EPUS1.4</strain>
        <tissue evidence="1">Thallus</tissue>
    </source>
</reference>
<name>A0A8H7AHG0_9EURO</name>